<keyword evidence="2" id="KW-1185">Reference proteome</keyword>
<dbReference type="EMBL" id="JAEAOA010002018">
    <property type="protein sequence ID" value="KAK3587260.1"/>
    <property type="molecule type" value="Genomic_DNA"/>
</dbReference>
<proteinExistence type="predicted"/>
<reference evidence="1" key="2">
    <citation type="journal article" date="2021" name="Genome Biol. Evol.">
        <title>Developing a high-quality reference genome for a parasitic bivalve with doubly uniparental inheritance (Bivalvia: Unionida).</title>
        <authorList>
            <person name="Smith C.H."/>
        </authorList>
    </citation>
    <scope>NUCLEOTIDE SEQUENCE</scope>
    <source>
        <strain evidence="1">CHS0354</strain>
        <tissue evidence="1">Mantle</tissue>
    </source>
</reference>
<accession>A0AAE0S9G4</accession>
<reference evidence="1" key="1">
    <citation type="journal article" date="2021" name="Genome Biol. Evol.">
        <title>A High-Quality Reference Genome for a Parasitic Bivalve with Doubly Uniparental Inheritance (Bivalvia: Unionida).</title>
        <authorList>
            <person name="Smith C.H."/>
        </authorList>
    </citation>
    <scope>NUCLEOTIDE SEQUENCE</scope>
    <source>
        <strain evidence="1">CHS0354</strain>
    </source>
</reference>
<name>A0AAE0S9G4_9BIVA</name>
<evidence type="ECO:0000313" key="2">
    <source>
        <dbReference type="Proteomes" id="UP001195483"/>
    </source>
</evidence>
<organism evidence="1 2">
    <name type="scientific">Potamilus streckersoni</name>
    <dbReference type="NCBI Taxonomy" id="2493646"/>
    <lineage>
        <taxon>Eukaryota</taxon>
        <taxon>Metazoa</taxon>
        <taxon>Spiralia</taxon>
        <taxon>Lophotrochozoa</taxon>
        <taxon>Mollusca</taxon>
        <taxon>Bivalvia</taxon>
        <taxon>Autobranchia</taxon>
        <taxon>Heteroconchia</taxon>
        <taxon>Palaeoheterodonta</taxon>
        <taxon>Unionida</taxon>
        <taxon>Unionoidea</taxon>
        <taxon>Unionidae</taxon>
        <taxon>Ambleminae</taxon>
        <taxon>Lampsilini</taxon>
        <taxon>Potamilus</taxon>
    </lineage>
</organism>
<dbReference type="AlphaFoldDB" id="A0AAE0S9G4"/>
<reference evidence="1" key="3">
    <citation type="submission" date="2023-05" db="EMBL/GenBank/DDBJ databases">
        <authorList>
            <person name="Smith C.H."/>
        </authorList>
    </citation>
    <scope>NUCLEOTIDE SEQUENCE</scope>
    <source>
        <strain evidence="1">CHS0354</strain>
        <tissue evidence="1">Mantle</tissue>
    </source>
</reference>
<comment type="caution">
    <text evidence="1">The sequence shown here is derived from an EMBL/GenBank/DDBJ whole genome shotgun (WGS) entry which is preliminary data.</text>
</comment>
<evidence type="ECO:0000313" key="1">
    <source>
        <dbReference type="EMBL" id="KAK3587260.1"/>
    </source>
</evidence>
<gene>
    <name evidence="1" type="ORF">CHS0354_034404</name>
</gene>
<sequence length="94" mass="10824">MTFYRSMLTPETRTLATVIVTKVRICNRAGQTMPTSDPNDLSLRWCTTQGRCPQVFEVLQRSAMQAAYEAGNQTIEDLMKYIHYENDQWITSSI</sequence>
<protein>
    <submittedName>
        <fullName evidence="1">Uncharacterized protein</fullName>
    </submittedName>
</protein>
<dbReference type="Proteomes" id="UP001195483">
    <property type="component" value="Unassembled WGS sequence"/>
</dbReference>